<keyword evidence="1 2" id="KW-0732">Signal</keyword>
<sequence>MPGESKRKTTMLNGFWNRTRAALAAGLLLAAMGAAPSVAQAVRVMVNGEPITDNQVAQRVRLFAIEGNNAGTNGAISQLIDEALMVQEAKRMGVTVSSAQIDAAYLQVARNIKVSKEVLDQMMQRQGIGIETLRDRLEASIAWNSVVENAVAPQVQISDLELEQQAAARAQASESFDYILKEIIFVAPGGQGASGRVGQANSYRSAFAGCDSAVELSLNYTDAAVVDVGRRHATQLPDAIAGELAGMNVGGITKPRVTDRGVSMLAVCEKAQANDLTFIKGEIRREAGQGAMETAADKHLADLRARAKIVYN</sequence>
<evidence type="ECO:0000313" key="3">
    <source>
        <dbReference type="EMBL" id="GLQ55553.1"/>
    </source>
</evidence>
<gene>
    <name evidence="3" type="ORF">GCM10010862_28120</name>
</gene>
<dbReference type="Proteomes" id="UP001156691">
    <property type="component" value="Unassembled WGS sequence"/>
</dbReference>
<proteinExistence type="predicted"/>
<evidence type="ECO:0000256" key="2">
    <source>
        <dbReference type="SAM" id="SignalP"/>
    </source>
</evidence>
<evidence type="ECO:0000256" key="1">
    <source>
        <dbReference type="ARBA" id="ARBA00022729"/>
    </source>
</evidence>
<dbReference type="Pfam" id="PF13624">
    <property type="entry name" value="SurA_N_3"/>
    <property type="match status" value="1"/>
</dbReference>
<keyword evidence="4" id="KW-1185">Reference proteome</keyword>
<feature type="chain" id="PRO_5046968773" evidence="2">
    <location>
        <begin position="42"/>
        <end position="312"/>
    </location>
</feature>
<protein>
    <submittedName>
        <fullName evidence="3">Molecular chaperone SurA</fullName>
    </submittedName>
</protein>
<organism evidence="3 4">
    <name type="scientific">Devosia nitrariae</name>
    <dbReference type="NCBI Taxonomy" id="2071872"/>
    <lineage>
        <taxon>Bacteria</taxon>
        <taxon>Pseudomonadati</taxon>
        <taxon>Pseudomonadota</taxon>
        <taxon>Alphaproteobacteria</taxon>
        <taxon>Hyphomicrobiales</taxon>
        <taxon>Devosiaceae</taxon>
        <taxon>Devosia</taxon>
    </lineage>
</organism>
<dbReference type="SUPFAM" id="SSF109998">
    <property type="entry name" value="Triger factor/SurA peptide-binding domain-like"/>
    <property type="match status" value="1"/>
</dbReference>
<accession>A0ABQ5W706</accession>
<dbReference type="PANTHER" id="PTHR47637">
    <property type="entry name" value="CHAPERONE SURA"/>
    <property type="match status" value="1"/>
</dbReference>
<dbReference type="InterPro" id="IPR050280">
    <property type="entry name" value="OMP_Chaperone_SurA"/>
</dbReference>
<dbReference type="PANTHER" id="PTHR47637:SF1">
    <property type="entry name" value="CHAPERONE SURA"/>
    <property type="match status" value="1"/>
</dbReference>
<comment type="caution">
    <text evidence="3">The sequence shown here is derived from an EMBL/GenBank/DDBJ whole genome shotgun (WGS) entry which is preliminary data.</text>
</comment>
<evidence type="ECO:0000313" key="4">
    <source>
        <dbReference type="Proteomes" id="UP001156691"/>
    </source>
</evidence>
<dbReference type="InterPro" id="IPR027304">
    <property type="entry name" value="Trigger_fact/SurA_dom_sf"/>
</dbReference>
<name>A0ABQ5W706_9HYPH</name>
<reference evidence="4" key="1">
    <citation type="journal article" date="2019" name="Int. J. Syst. Evol. Microbiol.">
        <title>The Global Catalogue of Microorganisms (GCM) 10K type strain sequencing project: providing services to taxonomists for standard genome sequencing and annotation.</title>
        <authorList>
            <consortium name="The Broad Institute Genomics Platform"/>
            <consortium name="The Broad Institute Genome Sequencing Center for Infectious Disease"/>
            <person name="Wu L."/>
            <person name="Ma J."/>
        </authorList>
    </citation>
    <scope>NUCLEOTIDE SEQUENCE [LARGE SCALE GENOMIC DNA]</scope>
    <source>
        <strain evidence="4">NBRC 112416</strain>
    </source>
</reference>
<dbReference type="EMBL" id="BSNS01000011">
    <property type="protein sequence ID" value="GLQ55553.1"/>
    <property type="molecule type" value="Genomic_DNA"/>
</dbReference>
<dbReference type="Gene3D" id="1.10.4030.10">
    <property type="entry name" value="Porin chaperone SurA, peptide-binding domain"/>
    <property type="match status" value="1"/>
</dbReference>
<feature type="signal peptide" evidence="2">
    <location>
        <begin position="1"/>
        <end position="41"/>
    </location>
</feature>